<dbReference type="AlphaFoldDB" id="A0A2B7WHP3"/>
<evidence type="ECO:0000256" key="3">
    <source>
        <dbReference type="PROSITE-ProRule" id="PRU00023"/>
    </source>
</evidence>
<feature type="repeat" description="ANK" evidence="3">
    <location>
        <begin position="320"/>
        <end position="343"/>
    </location>
</feature>
<feature type="repeat" description="ANK" evidence="3">
    <location>
        <begin position="125"/>
        <end position="149"/>
    </location>
</feature>
<gene>
    <name evidence="4" type="ORF">GX51_08012</name>
</gene>
<accession>A0A2B7WHP3</accession>
<feature type="repeat" description="ANK" evidence="3">
    <location>
        <begin position="255"/>
        <end position="287"/>
    </location>
</feature>
<comment type="caution">
    <text evidence="4">The sequence shown here is derived from an EMBL/GenBank/DDBJ whole genome shotgun (WGS) entry which is preliminary data.</text>
</comment>
<dbReference type="SMART" id="SM00248">
    <property type="entry name" value="ANK"/>
    <property type="match status" value="10"/>
</dbReference>
<evidence type="ECO:0000256" key="2">
    <source>
        <dbReference type="ARBA" id="ARBA00023043"/>
    </source>
</evidence>
<dbReference type="Gene3D" id="1.25.40.20">
    <property type="entry name" value="Ankyrin repeat-containing domain"/>
    <property type="match status" value="4"/>
</dbReference>
<dbReference type="OrthoDB" id="4186652at2759"/>
<dbReference type="Proteomes" id="UP000224080">
    <property type="component" value="Unassembled WGS sequence"/>
</dbReference>
<feature type="repeat" description="ANK" evidence="3">
    <location>
        <begin position="391"/>
        <end position="419"/>
    </location>
</feature>
<protein>
    <submittedName>
        <fullName evidence="4">Uncharacterized protein</fullName>
    </submittedName>
</protein>
<organism evidence="4 5">
    <name type="scientific">Blastomyces parvus</name>
    <dbReference type="NCBI Taxonomy" id="2060905"/>
    <lineage>
        <taxon>Eukaryota</taxon>
        <taxon>Fungi</taxon>
        <taxon>Dikarya</taxon>
        <taxon>Ascomycota</taxon>
        <taxon>Pezizomycotina</taxon>
        <taxon>Eurotiomycetes</taxon>
        <taxon>Eurotiomycetidae</taxon>
        <taxon>Onygenales</taxon>
        <taxon>Ajellomycetaceae</taxon>
        <taxon>Blastomyces</taxon>
    </lineage>
</organism>
<evidence type="ECO:0000313" key="4">
    <source>
        <dbReference type="EMBL" id="PGG96051.1"/>
    </source>
</evidence>
<name>A0A2B7WHP3_9EURO</name>
<dbReference type="PROSITE" id="PS50297">
    <property type="entry name" value="ANK_REP_REGION"/>
    <property type="match status" value="4"/>
</dbReference>
<feature type="repeat" description="ANK" evidence="3">
    <location>
        <begin position="467"/>
        <end position="499"/>
    </location>
</feature>
<keyword evidence="1" id="KW-0677">Repeat</keyword>
<evidence type="ECO:0000256" key="1">
    <source>
        <dbReference type="ARBA" id="ARBA00022737"/>
    </source>
</evidence>
<dbReference type="PANTHER" id="PTHR24166">
    <property type="entry name" value="ROLLING PEBBLES, ISOFORM B"/>
    <property type="match status" value="1"/>
</dbReference>
<dbReference type="PANTHER" id="PTHR24166:SF48">
    <property type="entry name" value="PROTEIN VAPYRIN"/>
    <property type="match status" value="1"/>
</dbReference>
<dbReference type="InterPro" id="IPR002110">
    <property type="entry name" value="Ankyrin_rpt"/>
</dbReference>
<keyword evidence="2 3" id="KW-0040">ANK repeat</keyword>
<dbReference type="PROSITE" id="PS50088">
    <property type="entry name" value="ANK_REPEAT"/>
    <property type="match status" value="6"/>
</dbReference>
<sequence>MSFATIPVEIVLEIASHLKSECDINSLAQADRRLYLVLNSYLLNYHVTQNGGGEALLWAAQTGDEALARRLLSYNDAENRRVDPNCTDAIFELTPLSIAAIKGHTNIVKLLCETPGTSFLYASKMGRTALSFAVENGHVEVVKLLLHNSDLQALDRMRRRSLLLWATTHKPLLGDGGELYWKQHGQSQVKMKRSRRLRAYYDHQQPEFNSGHLYTYSRLLPPAAPPLQWMPQPTYEAIVDLLLMHSDTLEYRDNYGRTALGWAAACGYEEGVEVLLKKGAALQPPGRSPLLLAMANDHTSIVHMLLERDTAQILHTVSDGGMTPLNLAAWRGNEELVKLFLQKTVHQEHACFDSGWRPLIEASRRGHTGVVELLLAEQARRWPGYSSLWQPLFWAAYGGYYDIVKLLLAAGASVDVGQFVVDGGNTDPFFLFEGSTPLAAAAMHGHTLVAELLLETGECDVNTPDKLGWTPLMWAARSRNDELVYLLLENGADSIYIDAPSPPRILCHGSTPEELVSSQWPSVNGDKPPHFFLLDDIHHSPRRWTTDYFPLSFT</sequence>
<dbReference type="PRINTS" id="PR01415">
    <property type="entry name" value="ANKYRIN"/>
</dbReference>
<evidence type="ECO:0000313" key="5">
    <source>
        <dbReference type="Proteomes" id="UP000224080"/>
    </source>
</evidence>
<dbReference type="InterPro" id="IPR036770">
    <property type="entry name" value="Ankyrin_rpt-contain_sf"/>
</dbReference>
<reference evidence="4 5" key="1">
    <citation type="submission" date="2017-10" db="EMBL/GenBank/DDBJ databases">
        <title>Comparative genomics in systemic dimorphic fungi from Ajellomycetaceae.</title>
        <authorList>
            <person name="Munoz J.F."/>
            <person name="Mcewen J.G."/>
            <person name="Clay O.K."/>
            <person name="Cuomo C.A."/>
        </authorList>
    </citation>
    <scope>NUCLEOTIDE SEQUENCE [LARGE SCALE GENOMIC DNA]</scope>
    <source>
        <strain evidence="4 5">UAMH130</strain>
    </source>
</reference>
<keyword evidence="5" id="KW-1185">Reference proteome</keyword>
<dbReference type="Pfam" id="PF12796">
    <property type="entry name" value="Ank_2"/>
    <property type="match status" value="4"/>
</dbReference>
<feature type="repeat" description="ANK" evidence="3">
    <location>
        <begin position="433"/>
        <end position="457"/>
    </location>
</feature>
<dbReference type="STRING" id="2060905.A0A2B7WHP3"/>
<dbReference type="Pfam" id="PF00023">
    <property type="entry name" value="Ank"/>
    <property type="match status" value="1"/>
</dbReference>
<proteinExistence type="predicted"/>
<dbReference type="SUPFAM" id="SSF48403">
    <property type="entry name" value="Ankyrin repeat"/>
    <property type="match status" value="2"/>
</dbReference>
<dbReference type="InterPro" id="IPR050889">
    <property type="entry name" value="Dendritic_Spine_Reg/Scaffold"/>
</dbReference>
<dbReference type="EMBL" id="PDNC01000193">
    <property type="protein sequence ID" value="PGG96051.1"/>
    <property type="molecule type" value="Genomic_DNA"/>
</dbReference>